<feature type="region of interest" description="Disordered" evidence="1">
    <location>
        <begin position="1"/>
        <end position="41"/>
    </location>
</feature>
<feature type="compositionally biased region" description="Polar residues" evidence="1">
    <location>
        <begin position="97"/>
        <end position="125"/>
    </location>
</feature>
<gene>
    <name evidence="2" type="ORF">Cgig2_000145</name>
</gene>
<evidence type="ECO:0000256" key="1">
    <source>
        <dbReference type="SAM" id="MobiDB-lite"/>
    </source>
</evidence>
<sequence length="158" mass="16975">MFGAKRAAEVSSQEPFSSTTLDNPLHCPPESNDDQSQNVNSAMINAVCQEVLKALRGPPGFTTKSSTSSFADLSMATPILNTPASPGVRDHQHASEPATSEPETQTLADTSSLPQPQNNTNTSHTPLRKSSRVSKPPPWLQDFVCQKVVSQLVEDTCI</sequence>
<evidence type="ECO:0000313" key="3">
    <source>
        <dbReference type="Proteomes" id="UP001153076"/>
    </source>
</evidence>
<feature type="region of interest" description="Disordered" evidence="1">
    <location>
        <begin position="77"/>
        <end position="138"/>
    </location>
</feature>
<protein>
    <submittedName>
        <fullName evidence="2">Uncharacterized protein</fullName>
    </submittedName>
</protein>
<dbReference type="EMBL" id="JAKOGI010000004">
    <property type="protein sequence ID" value="KAJ8452556.1"/>
    <property type="molecule type" value="Genomic_DNA"/>
</dbReference>
<evidence type="ECO:0000313" key="2">
    <source>
        <dbReference type="EMBL" id="KAJ8452556.1"/>
    </source>
</evidence>
<organism evidence="2 3">
    <name type="scientific">Carnegiea gigantea</name>
    <dbReference type="NCBI Taxonomy" id="171969"/>
    <lineage>
        <taxon>Eukaryota</taxon>
        <taxon>Viridiplantae</taxon>
        <taxon>Streptophyta</taxon>
        <taxon>Embryophyta</taxon>
        <taxon>Tracheophyta</taxon>
        <taxon>Spermatophyta</taxon>
        <taxon>Magnoliopsida</taxon>
        <taxon>eudicotyledons</taxon>
        <taxon>Gunneridae</taxon>
        <taxon>Pentapetalae</taxon>
        <taxon>Caryophyllales</taxon>
        <taxon>Cactineae</taxon>
        <taxon>Cactaceae</taxon>
        <taxon>Cactoideae</taxon>
        <taxon>Echinocereeae</taxon>
        <taxon>Carnegiea</taxon>
    </lineage>
</organism>
<feature type="compositionally biased region" description="Polar residues" evidence="1">
    <location>
        <begin position="10"/>
        <end position="22"/>
    </location>
</feature>
<dbReference type="Proteomes" id="UP001153076">
    <property type="component" value="Unassembled WGS sequence"/>
</dbReference>
<accession>A0A9Q1L1A8</accession>
<reference evidence="2" key="1">
    <citation type="submission" date="2022-04" db="EMBL/GenBank/DDBJ databases">
        <title>Carnegiea gigantea Genome sequencing and assembly v2.</title>
        <authorList>
            <person name="Copetti D."/>
            <person name="Sanderson M.J."/>
            <person name="Burquez A."/>
            <person name="Wojciechowski M.F."/>
        </authorList>
    </citation>
    <scope>NUCLEOTIDE SEQUENCE</scope>
    <source>
        <strain evidence="2">SGP5-SGP5p</strain>
        <tissue evidence="2">Aerial part</tissue>
    </source>
</reference>
<comment type="caution">
    <text evidence="2">The sequence shown here is derived from an EMBL/GenBank/DDBJ whole genome shotgun (WGS) entry which is preliminary data.</text>
</comment>
<dbReference type="AlphaFoldDB" id="A0A9Q1L1A8"/>
<proteinExistence type="predicted"/>
<keyword evidence="3" id="KW-1185">Reference proteome</keyword>
<name>A0A9Q1L1A8_9CARY</name>